<comment type="cofactor">
    <cofactor evidence="1">
        <name>a divalent metal cation</name>
        <dbReference type="ChEBI" id="CHEBI:60240"/>
    </cofactor>
</comment>
<dbReference type="InterPro" id="IPR027806">
    <property type="entry name" value="HARBI1_dom"/>
</dbReference>
<evidence type="ECO:0000256" key="2">
    <source>
        <dbReference type="ARBA" id="ARBA00022723"/>
    </source>
</evidence>
<sequence>MWQPFPADTQVAIALFNLAMPTSLHYVSHLFGVGKATAREAILEVCGTLQDMVRHTVLCMHNPLAVVAGFHALGFPQCIGALDGSHIPTTCPPHGDHSHYSWRGFHSIMPQAIVDHCGAFTNISAGWIGSTNNTLIFCNSTLPALVGSGCFALAGVGPPARSQFIKYTQYITKQK</sequence>
<comment type="caution">
    <text evidence="4">The sequence shown here is derived from an EMBL/GenBank/DDBJ whole genome shotgun (WGS) entry which is preliminary data.</text>
</comment>
<evidence type="ECO:0000313" key="5">
    <source>
        <dbReference type="Proteomes" id="UP000050525"/>
    </source>
</evidence>
<evidence type="ECO:0000259" key="3">
    <source>
        <dbReference type="Pfam" id="PF13359"/>
    </source>
</evidence>
<evidence type="ECO:0000256" key="1">
    <source>
        <dbReference type="ARBA" id="ARBA00001968"/>
    </source>
</evidence>
<feature type="domain" description="DDE Tnp4" evidence="3">
    <location>
        <begin position="82"/>
        <end position="143"/>
    </location>
</feature>
<dbReference type="STRING" id="8496.A0A151NL83"/>
<name>A0A151NL83_ALLMI</name>
<accession>A0A151NL83</accession>
<dbReference type="AlphaFoldDB" id="A0A151NL83"/>
<keyword evidence="5" id="KW-1185">Reference proteome</keyword>
<evidence type="ECO:0000313" key="4">
    <source>
        <dbReference type="EMBL" id="KYO37429.1"/>
    </source>
</evidence>
<reference evidence="4 5" key="1">
    <citation type="journal article" date="2012" name="Genome Biol.">
        <title>Sequencing three crocodilian genomes to illuminate the evolution of archosaurs and amniotes.</title>
        <authorList>
            <person name="St John J.A."/>
            <person name="Braun E.L."/>
            <person name="Isberg S.R."/>
            <person name="Miles L.G."/>
            <person name="Chong A.Y."/>
            <person name="Gongora J."/>
            <person name="Dalzell P."/>
            <person name="Moran C."/>
            <person name="Bed'hom B."/>
            <person name="Abzhanov A."/>
            <person name="Burgess S.C."/>
            <person name="Cooksey A.M."/>
            <person name="Castoe T.A."/>
            <person name="Crawford N.G."/>
            <person name="Densmore L.D."/>
            <person name="Drew J.C."/>
            <person name="Edwards S.V."/>
            <person name="Faircloth B.C."/>
            <person name="Fujita M.K."/>
            <person name="Greenwold M.J."/>
            <person name="Hoffmann F.G."/>
            <person name="Howard J.M."/>
            <person name="Iguchi T."/>
            <person name="Janes D.E."/>
            <person name="Khan S.Y."/>
            <person name="Kohno S."/>
            <person name="de Koning A.J."/>
            <person name="Lance S.L."/>
            <person name="McCarthy F.M."/>
            <person name="McCormack J.E."/>
            <person name="Merchant M.E."/>
            <person name="Peterson D.G."/>
            <person name="Pollock D.D."/>
            <person name="Pourmand N."/>
            <person name="Raney B.J."/>
            <person name="Roessler K.A."/>
            <person name="Sanford J.R."/>
            <person name="Sawyer R.H."/>
            <person name="Schmidt C.J."/>
            <person name="Triplett E.W."/>
            <person name="Tuberville T.D."/>
            <person name="Venegas-Anaya M."/>
            <person name="Howard J.T."/>
            <person name="Jarvis E.D."/>
            <person name="Guillette L.J.Jr."/>
            <person name="Glenn T.C."/>
            <person name="Green R.E."/>
            <person name="Ray D.A."/>
        </authorList>
    </citation>
    <scope>NUCLEOTIDE SEQUENCE [LARGE SCALE GENOMIC DNA]</scope>
    <source>
        <strain evidence="4">KSC_2009_1</strain>
    </source>
</reference>
<dbReference type="EMBL" id="AKHW03002722">
    <property type="protein sequence ID" value="KYO37429.1"/>
    <property type="molecule type" value="Genomic_DNA"/>
</dbReference>
<gene>
    <name evidence="4" type="ORF">Y1Q_0017238</name>
</gene>
<proteinExistence type="predicted"/>
<dbReference type="Pfam" id="PF13359">
    <property type="entry name" value="DDE_Tnp_4"/>
    <property type="match status" value="1"/>
</dbReference>
<protein>
    <recommendedName>
        <fullName evidence="3">DDE Tnp4 domain-containing protein</fullName>
    </recommendedName>
</protein>
<dbReference type="Proteomes" id="UP000050525">
    <property type="component" value="Unassembled WGS sequence"/>
</dbReference>
<keyword evidence="2" id="KW-0479">Metal-binding</keyword>
<organism evidence="4 5">
    <name type="scientific">Alligator mississippiensis</name>
    <name type="common">American alligator</name>
    <dbReference type="NCBI Taxonomy" id="8496"/>
    <lineage>
        <taxon>Eukaryota</taxon>
        <taxon>Metazoa</taxon>
        <taxon>Chordata</taxon>
        <taxon>Craniata</taxon>
        <taxon>Vertebrata</taxon>
        <taxon>Euteleostomi</taxon>
        <taxon>Archelosauria</taxon>
        <taxon>Archosauria</taxon>
        <taxon>Crocodylia</taxon>
        <taxon>Alligatoridae</taxon>
        <taxon>Alligatorinae</taxon>
        <taxon>Alligator</taxon>
    </lineage>
</organism>
<dbReference type="GO" id="GO:0046872">
    <property type="term" value="F:metal ion binding"/>
    <property type="evidence" value="ECO:0007669"/>
    <property type="project" value="UniProtKB-KW"/>
</dbReference>